<name>C9Y813_CURXX</name>
<reference evidence="1" key="1">
    <citation type="journal article" date="2010" name="Nature">
        <title>The dynamic genome of Hydra.</title>
        <authorList>
            <person name="Chapman J.A."/>
            <person name="Kirkness E.F."/>
            <person name="Simakov O."/>
            <person name="Hampson S.E."/>
            <person name="Mitros T."/>
            <person name="Weinmaier T."/>
            <person name="Rattei T."/>
            <person name="Balasubramanian P.G."/>
            <person name="Borman J."/>
            <person name="Busam D."/>
            <person name="Disbennett K."/>
            <person name="Pfannkoch C."/>
            <person name="Sumin N."/>
            <person name="Sutton G."/>
            <person name="Viswanathan L."/>
            <person name="Walenz B."/>
            <person name="Goodstein D.M."/>
            <person name="Hellsten U."/>
            <person name="Kawashima T."/>
            <person name="Prochnik S.E."/>
            <person name="Putnam N.H."/>
            <person name="Shu S."/>
            <person name="Blumberg B."/>
            <person name="Dana C.E."/>
            <person name="Gee L."/>
            <person name="Kibler D.F."/>
            <person name="Law L."/>
            <person name="Lindgens D."/>
            <person name="Martinez D.E."/>
            <person name="Peng J."/>
            <person name="Wigge P.A."/>
            <person name="Bertulat B."/>
            <person name="Guder C."/>
            <person name="Nakamura Y."/>
            <person name="Ozbek S."/>
            <person name="Watanabe H."/>
            <person name="Khalturin K."/>
            <person name="Hemmrich G."/>
            <person name="Franke A."/>
            <person name="Augustin R."/>
            <person name="Fraune S."/>
            <person name="Hayakawa E."/>
            <person name="Hayakawa S."/>
            <person name="Hirose M."/>
            <person name="Hwang J."/>
            <person name="Ikeo K."/>
            <person name="Nishimiya-Fujisawa C."/>
            <person name="Ogura A."/>
            <person name="Takahashi T."/>
            <person name="Steinmetz P.R."/>
            <person name="Zhang X."/>
            <person name="Aufschnaiter R."/>
            <person name="Eder M.K."/>
            <person name="Gorny A.K."/>
            <person name="Salvenmoser W."/>
            <person name="Heimberg A.M."/>
            <person name="Wheeler B.M."/>
            <person name="Peterson K.J."/>
            <person name="Boettger A."/>
            <person name="Tischler P."/>
            <person name="Wolf A."/>
            <person name="Gojobori T."/>
            <person name="Remington K.A."/>
            <person name="Strausberg R.L."/>
            <person name="Venter J."/>
            <person name="Technau U."/>
            <person name="Hobmayer B."/>
            <person name="Bosch T.C."/>
            <person name="Holstein T.W."/>
            <person name="Fujisawa T."/>
            <person name="Bode H.R."/>
            <person name="David C.N."/>
            <person name="Rokhsar D.S."/>
            <person name="Steele R.E."/>
        </authorList>
    </citation>
    <scope>NUCLEOTIDE SEQUENCE</scope>
</reference>
<accession>C9Y813</accession>
<evidence type="ECO:0000313" key="1">
    <source>
        <dbReference type="EMBL" id="CBA27511.1"/>
    </source>
</evidence>
<organism evidence="1">
    <name type="scientific">Curvibacter symbiont subsp. Hydra magnipapillata</name>
    <dbReference type="NCBI Taxonomy" id="667019"/>
    <lineage>
        <taxon>Bacteria</taxon>
        <taxon>Pseudomonadati</taxon>
        <taxon>Pseudomonadota</taxon>
        <taxon>Betaproteobacteria</taxon>
        <taxon>Burkholderiales</taxon>
        <taxon>Comamonadaceae</taxon>
        <taxon>Curvibacter</taxon>
    </lineage>
</organism>
<protein>
    <submittedName>
        <fullName evidence="1">Uncharacterized protein</fullName>
    </submittedName>
</protein>
<proteinExistence type="predicted"/>
<gene>
    <name evidence="1" type="ORF">Csp_A02640</name>
</gene>
<dbReference type="AlphaFoldDB" id="C9Y813"/>
<dbReference type="EMBL" id="FN543104">
    <property type="protein sequence ID" value="CBA27511.1"/>
    <property type="molecule type" value="Genomic_DNA"/>
</dbReference>
<sequence length="59" mass="7186">MIWLQEDLNEPPSCLPQCTLLAQRWHVKSRHKDGEITLDNLWQVQDWLFRREWLLTAAR</sequence>